<reference evidence="1" key="1">
    <citation type="journal article" date="2009" name="PLoS Genet.">
        <title>Sequencing, mapping, and analysis of 27,455 maize full-length cDNAs.</title>
        <authorList>
            <person name="Soderlund C."/>
            <person name="Descour A."/>
            <person name="Kudrna D."/>
            <person name="Bomhoff M."/>
            <person name="Boyd L."/>
            <person name="Currie J."/>
            <person name="Angelova A."/>
            <person name="Collura K."/>
            <person name="Wissotski M."/>
            <person name="Ashley E."/>
            <person name="Morrow D."/>
            <person name="Fernandes J."/>
            <person name="Walbot V."/>
            <person name="Yu Y."/>
        </authorList>
    </citation>
    <scope>NUCLEOTIDE SEQUENCE</scope>
    <source>
        <strain evidence="1">B73</strain>
    </source>
</reference>
<dbReference type="KEGG" id="zma:100191353"/>
<proteinExistence type="evidence at transcript level"/>
<dbReference type="EMBL" id="BT033422">
    <property type="protein sequence ID" value="ACF78427.1"/>
    <property type="molecule type" value="mRNA"/>
</dbReference>
<dbReference type="AlphaFoldDB" id="B4F8I4"/>
<dbReference type="RefSeq" id="NP_001130259.1">
    <property type="nucleotide sequence ID" value="NM_001136787.1"/>
</dbReference>
<evidence type="ECO:0000313" key="1">
    <source>
        <dbReference type="EMBL" id="ACF78427.1"/>
    </source>
</evidence>
<organism evidence="1">
    <name type="scientific">Zea mays</name>
    <name type="common">Maize</name>
    <dbReference type="NCBI Taxonomy" id="4577"/>
    <lineage>
        <taxon>Eukaryota</taxon>
        <taxon>Viridiplantae</taxon>
        <taxon>Streptophyta</taxon>
        <taxon>Embryophyta</taxon>
        <taxon>Tracheophyta</taxon>
        <taxon>Spermatophyta</taxon>
        <taxon>Magnoliopsida</taxon>
        <taxon>Liliopsida</taxon>
        <taxon>Poales</taxon>
        <taxon>Poaceae</taxon>
        <taxon>PACMAD clade</taxon>
        <taxon>Panicoideae</taxon>
        <taxon>Andropogonodae</taxon>
        <taxon>Andropogoneae</taxon>
        <taxon>Tripsacinae</taxon>
        <taxon>Zea</taxon>
    </lineage>
</organism>
<protein>
    <submittedName>
        <fullName evidence="1">Uncharacterized protein</fullName>
    </submittedName>
</protein>
<dbReference type="GeneID" id="100191353"/>
<sequence>MAVTPWLLLSSSRAPGRCPRWPSVLPYRLAREGCRVRPRRELPGVASRPSSLLGVRLLTRALLPWPHAHLSVRLCAQLPKLHGRFPARVVVSQLVSTCSSRLGSLRLKFQRLALLSWFSDGRREPDRGGVVAWRRRARRDSCLGREVVRAIEFARPRSR</sequence>
<accession>B4F8I4</accession>
<name>B4F8I4_MAIZE</name>